<evidence type="ECO:0000313" key="2">
    <source>
        <dbReference type="Proteomes" id="UP000547879"/>
    </source>
</evidence>
<accession>A0A7W9YCN1</accession>
<gene>
    <name evidence="1" type="ORF">HNQ72_006022</name>
</gene>
<keyword evidence="2" id="KW-1185">Reference proteome</keyword>
<reference evidence="1 2" key="1">
    <citation type="submission" date="2020-08" db="EMBL/GenBank/DDBJ databases">
        <title>Genomic Encyclopedia of Type Strains, Phase IV (KMG-IV): sequencing the most valuable type-strain genomes for metagenomic binning, comparative biology and taxonomic classification.</title>
        <authorList>
            <person name="Goeker M."/>
        </authorList>
    </citation>
    <scope>NUCLEOTIDE SEQUENCE [LARGE SCALE GENOMIC DNA]</scope>
    <source>
        <strain evidence="1 2">DSM 100734</strain>
    </source>
</reference>
<comment type="caution">
    <text evidence="1">The sequence shown here is derived from an EMBL/GenBank/DDBJ whole genome shotgun (WGS) entry which is preliminary data.</text>
</comment>
<protein>
    <submittedName>
        <fullName evidence="1">Uncharacterized protein</fullName>
    </submittedName>
</protein>
<evidence type="ECO:0000313" key="1">
    <source>
        <dbReference type="EMBL" id="MBB6166171.1"/>
    </source>
</evidence>
<dbReference type="EMBL" id="JACHEG010000015">
    <property type="protein sequence ID" value="MBB6166171.1"/>
    <property type="molecule type" value="Genomic_DNA"/>
</dbReference>
<dbReference type="Proteomes" id="UP000547879">
    <property type="component" value="Unassembled WGS sequence"/>
</dbReference>
<organism evidence="1 2">
    <name type="scientific">Rhizobium wenxiniae</name>
    <dbReference type="NCBI Taxonomy" id="1737357"/>
    <lineage>
        <taxon>Bacteria</taxon>
        <taxon>Pseudomonadati</taxon>
        <taxon>Pseudomonadota</taxon>
        <taxon>Alphaproteobacteria</taxon>
        <taxon>Hyphomicrobiales</taxon>
        <taxon>Rhizobiaceae</taxon>
        <taxon>Rhizobium/Agrobacterium group</taxon>
        <taxon>Rhizobium</taxon>
    </lineage>
</organism>
<proteinExistence type="predicted"/>
<name>A0A7W9YCN1_9HYPH</name>
<dbReference type="AlphaFoldDB" id="A0A7W9YCN1"/>
<sequence length="70" mass="7536">MVAITPRARLQVDASKPACGSVSAKLPIHSPGARRGRKRSFCSSLPNLRSARICRFAFNRKTPVLTISAG</sequence>